<dbReference type="GO" id="GO:0071709">
    <property type="term" value="P:membrane assembly"/>
    <property type="evidence" value="ECO:0007669"/>
    <property type="project" value="InterPro"/>
</dbReference>
<evidence type="ECO:0000313" key="9">
    <source>
        <dbReference type="Proteomes" id="UP000292262"/>
    </source>
</evidence>
<evidence type="ECO:0000256" key="6">
    <source>
        <dbReference type="ARBA" id="ARBA00023237"/>
    </source>
</evidence>
<name>A0A4V2F774_9FLAO</name>
<reference evidence="8 9" key="1">
    <citation type="submission" date="2019-02" db="EMBL/GenBank/DDBJ databases">
        <title>Genomic Encyclopedia of Type Strains, Phase IV (KMG-IV): sequencing the most valuable type-strain genomes for metagenomic binning, comparative biology and taxonomic classification.</title>
        <authorList>
            <person name="Goeker M."/>
        </authorList>
    </citation>
    <scope>NUCLEOTIDE SEQUENCE [LARGE SCALE GENOMIC DNA]</scope>
    <source>
        <strain evidence="8 9">DSM 17196</strain>
    </source>
</reference>
<dbReference type="Gene3D" id="3.10.20.310">
    <property type="entry name" value="membrane protein fhac"/>
    <property type="match status" value="5"/>
</dbReference>
<evidence type="ECO:0000256" key="2">
    <source>
        <dbReference type="ARBA" id="ARBA00022452"/>
    </source>
</evidence>
<keyword evidence="5" id="KW-0472">Membrane</keyword>
<dbReference type="GO" id="GO:0019867">
    <property type="term" value="C:outer membrane"/>
    <property type="evidence" value="ECO:0007669"/>
    <property type="project" value="InterPro"/>
</dbReference>
<dbReference type="Proteomes" id="UP000292262">
    <property type="component" value="Unassembled WGS sequence"/>
</dbReference>
<comment type="subcellular location">
    <subcellularLocation>
        <location evidence="1">Membrane</location>
    </subcellularLocation>
</comment>
<keyword evidence="4" id="KW-0677">Repeat</keyword>
<dbReference type="PROSITE" id="PS51779">
    <property type="entry name" value="POTRA"/>
    <property type="match status" value="2"/>
</dbReference>
<dbReference type="EMBL" id="SGXE01000001">
    <property type="protein sequence ID" value="RZS98829.1"/>
    <property type="molecule type" value="Genomic_DNA"/>
</dbReference>
<evidence type="ECO:0000256" key="5">
    <source>
        <dbReference type="ARBA" id="ARBA00023136"/>
    </source>
</evidence>
<protein>
    <submittedName>
        <fullName evidence="8">Beta-barrel assembly machine subunit BamA</fullName>
    </submittedName>
</protein>
<sequence>MEKQVSSLVKKMIRKLPITNFITFLLVLFTLHISAQNLPETNGKIYELGEIKVTGTTTYNESTVVTFTGLKKGERIALPGDRISQVIKKLWDLELFSDINFYITNIDGDVADIEINIKEVPELNEIKITGVKKRKAEELIKENGLTKGAKVTENLVTTTKNFIANKYKKEGFLNTKVAVNLSEFKDTIPGNKVNMLVRIDKGDRVKISNIYVEGNEKFSDSKVKKAMKNTKKKKFWRFWKRSKYIKDDYAEDKENIVKKYKEKGYRDARVVSDTLIKKEDGDIALQLEIEEGNRYYFGNISFIGNSVYTDKQLARQLVIKKGDVYNGVLLEKQIADGSRPDADDLTNLYQNNGYLFSNIDGVETKVYNDTIDFEIRIREGKLVHFDHITVTGNDKTNDHVVYRMLRTKPGEVYSKDAVVRTIRELGQLGFFDPEQLEPQFQNANPQDGTIDINYPVVEKGSSQIELQGGFGGGGFIGTLGLAFNNFSLRNIFNKEAYSPLPMGDGQTMRLRAQASQFFQTYSLSFIEPWLGGKKPYQLSTSISHTVQFLFNNRTRDVDRDRRFLITGGSIGVAKRLNWPDNYFTLSQAVSIRHYNLKNYNTGLFTFGNGSSNDVSYTVGINRNNTRINPIFPTGGSEFNLVAKLSLPYSIWDGVDYSALSQEQNNLEAEQEEILRDNPGISNNPNINPQAFDRLQEINGEIGDIDQERFDWLEYYKIKFDGTWYTSLFKLGNQPLVLKTRAEYGFLGAYNNNRGNIPFERFFLGGDGLGATALDGREVIALRGYPNQSIVPLNRADDSDSGLDGATIYNKYSLELRYPITLKPSASIYMLGFIEGGASYDSFKSFNPFLLNRSAGAGIRIFMPAFGLLGIDFGYGFDPIPGTNTGPNGWETHFIIGQQF</sequence>
<keyword evidence="3" id="KW-0812">Transmembrane</keyword>
<dbReference type="InterPro" id="IPR023707">
    <property type="entry name" value="OM_assembly_BamA"/>
</dbReference>
<evidence type="ECO:0000259" key="7">
    <source>
        <dbReference type="PROSITE" id="PS51779"/>
    </source>
</evidence>
<organism evidence="8 9">
    <name type="scientific">Aquimarina brevivitae</name>
    <dbReference type="NCBI Taxonomy" id="323412"/>
    <lineage>
        <taxon>Bacteria</taxon>
        <taxon>Pseudomonadati</taxon>
        <taxon>Bacteroidota</taxon>
        <taxon>Flavobacteriia</taxon>
        <taxon>Flavobacteriales</taxon>
        <taxon>Flavobacteriaceae</taxon>
        <taxon>Aquimarina</taxon>
    </lineage>
</organism>
<dbReference type="InterPro" id="IPR000184">
    <property type="entry name" value="Bac_surfAg_D15"/>
</dbReference>
<dbReference type="Pfam" id="PF01103">
    <property type="entry name" value="Omp85"/>
    <property type="match status" value="2"/>
</dbReference>
<dbReference type="Gene3D" id="2.40.160.50">
    <property type="entry name" value="membrane protein fhac: a member of the omp85/tpsb transporter family"/>
    <property type="match status" value="1"/>
</dbReference>
<feature type="domain" description="POTRA" evidence="7">
    <location>
        <begin position="205"/>
        <end position="292"/>
    </location>
</feature>
<dbReference type="PIRSF" id="PIRSF006076">
    <property type="entry name" value="OM_assembly_OMP85"/>
    <property type="match status" value="1"/>
</dbReference>
<dbReference type="Pfam" id="PF07244">
    <property type="entry name" value="POTRA"/>
    <property type="match status" value="4"/>
</dbReference>
<proteinExistence type="predicted"/>
<evidence type="ECO:0000313" key="8">
    <source>
        <dbReference type="EMBL" id="RZS98829.1"/>
    </source>
</evidence>
<keyword evidence="6" id="KW-0998">Cell outer membrane</keyword>
<comment type="caution">
    <text evidence="8">The sequence shown here is derived from an EMBL/GenBank/DDBJ whole genome shotgun (WGS) entry which is preliminary data.</text>
</comment>
<evidence type="ECO:0000256" key="4">
    <source>
        <dbReference type="ARBA" id="ARBA00022737"/>
    </source>
</evidence>
<evidence type="ECO:0000256" key="1">
    <source>
        <dbReference type="ARBA" id="ARBA00004370"/>
    </source>
</evidence>
<accession>A0A4V2F774</accession>
<feature type="domain" description="POTRA" evidence="7">
    <location>
        <begin position="295"/>
        <end position="380"/>
    </location>
</feature>
<dbReference type="InterPro" id="IPR010827">
    <property type="entry name" value="BamA/TamA_POTRA"/>
</dbReference>
<dbReference type="InterPro" id="IPR034746">
    <property type="entry name" value="POTRA"/>
</dbReference>
<gene>
    <name evidence="8" type="ORF">EV197_0029</name>
</gene>
<keyword evidence="2" id="KW-1134">Transmembrane beta strand</keyword>
<evidence type="ECO:0000256" key="3">
    <source>
        <dbReference type="ARBA" id="ARBA00022692"/>
    </source>
</evidence>
<keyword evidence="9" id="KW-1185">Reference proteome</keyword>
<dbReference type="AlphaFoldDB" id="A0A4V2F774"/>